<protein>
    <submittedName>
        <fullName evidence="3">SCP domain-containing protein</fullName>
    </submittedName>
</protein>
<proteinExistence type="predicted"/>
<reference evidence="1 2" key="2">
    <citation type="submission" date="2018-11" db="EMBL/GenBank/DDBJ databases">
        <authorList>
            <consortium name="Pathogen Informatics"/>
        </authorList>
    </citation>
    <scope>NUCLEOTIDE SEQUENCE [LARGE SCALE GENOMIC DNA]</scope>
    <source>
        <strain evidence="1 2">MHpl1</strain>
    </source>
</reference>
<sequence length="72" mass="8023">MQCPSRRSLNEVVKLDWTKKCKAADASNYGLGVVASHCYKDGSDKAVAHAHYCHVEGITAKLKKKQMRLYSP</sequence>
<evidence type="ECO:0000313" key="1">
    <source>
        <dbReference type="EMBL" id="VDO41778.1"/>
    </source>
</evidence>
<evidence type="ECO:0000313" key="2">
    <source>
        <dbReference type="Proteomes" id="UP000268014"/>
    </source>
</evidence>
<name>A0A0N4WJ48_HAEPC</name>
<dbReference type="WBParaSite" id="HPLM_0001102101-mRNA-1">
    <property type="protein sequence ID" value="HPLM_0001102101-mRNA-1"/>
    <property type="gene ID" value="HPLM_0001102101"/>
</dbReference>
<keyword evidence="2" id="KW-1185">Reference proteome</keyword>
<dbReference type="EMBL" id="UZAF01017450">
    <property type="protein sequence ID" value="VDO41778.1"/>
    <property type="molecule type" value="Genomic_DNA"/>
</dbReference>
<organism evidence="3">
    <name type="scientific">Haemonchus placei</name>
    <name type="common">Barber's pole worm</name>
    <dbReference type="NCBI Taxonomy" id="6290"/>
    <lineage>
        <taxon>Eukaryota</taxon>
        <taxon>Metazoa</taxon>
        <taxon>Ecdysozoa</taxon>
        <taxon>Nematoda</taxon>
        <taxon>Chromadorea</taxon>
        <taxon>Rhabditida</taxon>
        <taxon>Rhabditina</taxon>
        <taxon>Rhabditomorpha</taxon>
        <taxon>Strongyloidea</taxon>
        <taxon>Trichostrongylidae</taxon>
        <taxon>Haemonchus</taxon>
    </lineage>
</organism>
<reference evidence="3" key="1">
    <citation type="submission" date="2017-02" db="UniProtKB">
        <authorList>
            <consortium name="WormBaseParasite"/>
        </authorList>
    </citation>
    <scope>IDENTIFICATION</scope>
</reference>
<evidence type="ECO:0000313" key="3">
    <source>
        <dbReference type="WBParaSite" id="HPLM_0001102101-mRNA-1"/>
    </source>
</evidence>
<gene>
    <name evidence="1" type="ORF">HPLM_LOCUS11013</name>
</gene>
<dbReference type="Proteomes" id="UP000268014">
    <property type="component" value="Unassembled WGS sequence"/>
</dbReference>
<accession>A0A0N4WJ48</accession>
<dbReference type="AlphaFoldDB" id="A0A0N4WJ48"/>